<comment type="caution">
    <text evidence="2">The sequence shown here is derived from an EMBL/GenBank/DDBJ whole genome shotgun (WGS) entry which is preliminary data.</text>
</comment>
<accession>A0ABV0NYU8</accession>
<protein>
    <submittedName>
        <fullName evidence="2">Uncharacterized protein</fullName>
    </submittedName>
</protein>
<proteinExistence type="predicted"/>
<organism evidence="2 3">
    <name type="scientific">Goodea atripinnis</name>
    <dbReference type="NCBI Taxonomy" id="208336"/>
    <lineage>
        <taxon>Eukaryota</taxon>
        <taxon>Metazoa</taxon>
        <taxon>Chordata</taxon>
        <taxon>Craniata</taxon>
        <taxon>Vertebrata</taxon>
        <taxon>Euteleostomi</taxon>
        <taxon>Actinopterygii</taxon>
        <taxon>Neopterygii</taxon>
        <taxon>Teleostei</taxon>
        <taxon>Neoteleostei</taxon>
        <taxon>Acanthomorphata</taxon>
        <taxon>Ovalentaria</taxon>
        <taxon>Atherinomorphae</taxon>
        <taxon>Cyprinodontiformes</taxon>
        <taxon>Goodeidae</taxon>
        <taxon>Goodea</taxon>
    </lineage>
</organism>
<feature type="region of interest" description="Disordered" evidence="1">
    <location>
        <begin position="1"/>
        <end position="37"/>
    </location>
</feature>
<gene>
    <name evidence="2" type="ORF">GOODEAATRI_024878</name>
</gene>
<evidence type="ECO:0000313" key="2">
    <source>
        <dbReference type="EMBL" id="MEQ2176126.1"/>
    </source>
</evidence>
<reference evidence="2 3" key="1">
    <citation type="submission" date="2021-06" db="EMBL/GenBank/DDBJ databases">
        <authorList>
            <person name="Palmer J.M."/>
        </authorList>
    </citation>
    <scope>NUCLEOTIDE SEQUENCE [LARGE SCALE GENOMIC DNA]</scope>
    <source>
        <strain evidence="2 3">GA_2019</strain>
        <tissue evidence="2">Muscle</tissue>
    </source>
</reference>
<feature type="compositionally biased region" description="Basic and acidic residues" evidence="1">
    <location>
        <begin position="19"/>
        <end position="33"/>
    </location>
</feature>
<keyword evidence="3" id="KW-1185">Reference proteome</keyword>
<dbReference type="Proteomes" id="UP001476798">
    <property type="component" value="Unassembled WGS sequence"/>
</dbReference>
<dbReference type="EMBL" id="JAHRIO010052824">
    <property type="protein sequence ID" value="MEQ2176126.1"/>
    <property type="molecule type" value="Genomic_DNA"/>
</dbReference>
<sequence>MEFIQPPSMMEKQTRTSKAKSENKLKEAAEHPGQDSLAALEQPAHSIQEASAEATRIISAISEVQSVPAPCDTEAAATGREDCNDHNVALETATVLQDTESSGTAEPLKERPVEEMAARLAQQDQQEKDVIACEFSSTCTHDSNSSYSNSNLLV</sequence>
<evidence type="ECO:0000313" key="3">
    <source>
        <dbReference type="Proteomes" id="UP001476798"/>
    </source>
</evidence>
<evidence type="ECO:0000256" key="1">
    <source>
        <dbReference type="SAM" id="MobiDB-lite"/>
    </source>
</evidence>
<name>A0ABV0NYU8_9TELE</name>